<proteinExistence type="predicted"/>
<dbReference type="EMBL" id="MN739423">
    <property type="protein sequence ID" value="QHT04098.1"/>
    <property type="molecule type" value="Genomic_DNA"/>
</dbReference>
<dbReference type="InterPro" id="IPR016024">
    <property type="entry name" value="ARM-type_fold"/>
</dbReference>
<dbReference type="SUPFAM" id="SSF48371">
    <property type="entry name" value="ARM repeat"/>
    <property type="match status" value="1"/>
</dbReference>
<dbReference type="Gene3D" id="1.25.40.180">
    <property type="match status" value="1"/>
</dbReference>
<reference evidence="1" key="1">
    <citation type="journal article" date="2020" name="Nature">
        <title>Giant virus diversity and host interactions through global metagenomics.</title>
        <authorList>
            <person name="Schulz F."/>
            <person name="Roux S."/>
            <person name="Paez-Espino D."/>
            <person name="Jungbluth S."/>
            <person name="Walsh D.A."/>
            <person name="Denef V.J."/>
            <person name="McMahon K.D."/>
            <person name="Konstantinidis K.T."/>
            <person name="Eloe-Fadrosh E.A."/>
            <person name="Kyrpides N.C."/>
            <person name="Woyke T."/>
        </authorList>
    </citation>
    <scope>NUCLEOTIDE SEQUENCE</scope>
    <source>
        <strain evidence="1">GVMAG-M-3300021185-45</strain>
    </source>
</reference>
<evidence type="ECO:0000313" key="1">
    <source>
        <dbReference type="EMBL" id="QHT04098.1"/>
    </source>
</evidence>
<sequence>MTTMYYTLKDIENISWNIVDKNILPETVSIINLLADQVASPSYDKTPVFNNNTSSNKSFKKKKKYAEVNDEEWEAIRNFQKTELVKSEGIQKEIDNIRSLINRITEKTYPIIVEKLTEKLNSFDESITSSENISKIGSTILDMATSNSFNSKTYAKLCSYLSENYIFMKNIIDTNLKEFMNLFETFETVDPAENYDKFCEINIVNDKRRAMSLFLCNLYVNNIIQFEFIENIVFSLYTRIQNNMNDESKKLEHDELSENILIIISNISISLIKNNSTWEPFIKYITEISSINTKEVKGISSKCKFKHMDIKSLIEK</sequence>
<dbReference type="AlphaFoldDB" id="A0A6C0CHP2"/>
<organism evidence="1">
    <name type="scientific">viral metagenome</name>
    <dbReference type="NCBI Taxonomy" id="1070528"/>
    <lineage>
        <taxon>unclassified sequences</taxon>
        <taxon>metagenomes</taxon>
        <taxon>organismal metagenomes</taxon>
    </lineage>
</organism>
<evidence type="ECO:0008006" key="2">
    <source>
        <dbReference type="Google" id="ProtNLM"/>
    </source>
</evidence>
<protein>
    <recommendedName>
        <fullName evidence="2">MIF4G domain-containing protein</fullName>
    </recommendedName>
</protein>
<accession>A0A6C0CHP2</accession>
<name>A0A6C0CHP2_9ZZZZ</name>